<organism evidence="1 2">
    <name type="scientific">Pygocentrus nattereri</name>
    <name type="common">Red-bellied piranha</name>
    <dbReference type="NCBI Taxonomy" id="42514"/>
    <lineage>
        <taxon>Eukaryota</taxon>
        <taxon>Metazoa</taxon>
        <taxon>Chordata</taxon>
        <taxon>Craniata</taxon>
        <taxon>Vertebrata</taxon>
        <taxon>Euteleostomi</taxon>
        <taxon>Actinopterygii</taxon>
        <taxon>Neopterygii</taxon>
        <taxon>Teleostei</taxon>
        <taxon>Ostariophysi</taxon>
        <taxon>Characiformes</taxon>
        <taxon>Characoidei</taxon>
        <taxon>Pygocentrus</taxon>
    </lineage>
</organism>
<sequence length="149" mass="16455">MIAYISGCLNTQRRTLSLYLSVSVCLCDVPQPSKELVDKYTGLKETFLKRIVHFYESLHETVGTLAEGTITGEKAKELAEHVKSDQRAKAVSALIAGLAEDLEPLLEKARLGGLGLYEEYLRPHIGEQLDHFITSVKPVLDAVLPTEDS</sequence>
<evidence type="ECO:0000313" key="2">
    <source>
        <dbReference type="Proteomes" id="UP001501920"/>
    </source>
</evidence>
<keyword evidence="2" id="KW-1185">Reference proteome</keyword>
<dbReference type="AlphaFoldDB" id="A0AAR2IMQ7"/>
<reference evidence="1 2" key="1">
    <citation type="submission" date="2020-10" db="EMBL/GenBank/DDBJ databases">
        <title>Pygocentrus nattereri (red-bellied piranha) genome, fPygNat1, primary haplotype.</title>
        <authorList>
            <person name="Myers G."/>
            <person name="Meyer A."/>
            <person name="Karagic N."/>
            <person name="Pippel M."/>
            <person name="Winkler S."/>
            <person name="Tracey A."/>
            <person name="Wood J."/>
            <person name="Formenti G."/>
            <person name="Howe K."/>
            <person name="Fedrigo O."/>
            <person name="Jarvis E.D."/>
        </authorList>
    </citation>
    <scope>NUCLEOTIDE SEQUENCE [LARGE SCALE GENOMIC DNA]</scope>
</reference>
<reference evidence="1" key="2">
    <citation type="submission" date="2025-08" db="UniProtKB">
        <authorList>
            <consortium name="Ensembl"/>
        </authorList>
    </citation>
    <scope>IDENTIFICATION</scope>
</reference>
<dbReference type="Proteomes" id="UP001501920">
    <property type="component" value="Chromosome 3"/>
</dbReference>
<name>A0AAR2IMQ7_PYGNA</name>
<dbReference type="GeneTree" id="ENSGT00390000015918"/>
<evidence type="ECO:0000313" key="1">
    <source>
        <dbReference type="Ensembl" id="ENSPNAP00000040980.1"/>
    </source>
</evidence>
<protein>
    <submittedName>
        <fullName evidence="1">Apolipoprotein A-II</fullName>
    </submittedName>
</protein>
<accession>A0AAR2IMQ7</accession>
<reference evidence="1" key="3">
    <citation type="submission" date="2025-09" db="UniProtKB">
        <authorList>
            <consortium name="Ensembl"/>
        </authorList>
    </citation>
    <scope>IDENTIFICATION</scope>
</reference>
<proteinExistence type="predicted"/>
<dbReference type="Ensembl" id="ENSPNAT00000088399.1">
    <property type="protein sequence ID" value="ENSPNAP00000040980.1"/>
    <property type="gene ID" value="ENSPNAG00000031381.1"/>
</dbReference>